<dbReference type="KEGG" id="tim:GMBLW1_48690"/>
<dbReference type="InParanoid" id="A0A6C2YSJ0"/>
<dbReference type="Gene3D" id="3.40.50.1110">
    <property type="entry name" value="SGNH hydrolase"/>
    <property type="match status" value="1"/>
</dbReference>
<organism evidence="2">
    <name type="scientific">Tuwongella immobilis</name>
    <dbReference type="NCBI Taxonomy" id="692036"/>
    <lineage>
        <taxon>Bacteria</taxon>
        <taxon>Pseudomonadati</taxon>
        <taxon>Planctomycetota</taxon>
        <taxon>Planctomycetia</taxon>
        <taxon>Gemmatales</taxon>
        <taxon>Gemmataceae</taxon>
        <taxon>Tuwongella</taxon>
    </lineage>
</organism>
<dbReference type="SUPFAM" id="SSF52266">
    <property type="entry name" value="SGNH hydrolase"/>
    <property type="match status" value="1"/>
</dbReference>
<reference evidence="2" key="1">
    <citation type="submission" date="2019-04" db="EMBL/GenBank/DDBJ databases">
        <authorList>
            <consortium name="Science for Life Laboratories"/>
        </authorList>
    </citation>
    <scope>NUCLEOTIDE SEQUENCE</scope>
    <source>
        <strain evidence="2">MBLW1</strain>
    </source>
</reference>
<dbReference type="EMBL" id="LR593887">
    <property type="protein sequence ID" value="VTS06010.1"/>
    <property type="molecule type" value="Genomic_DNA"/>
</dbReference>
<sequence>MSTILAYGDSNTWGYEPGTGNRFPPSIRWPGRLQQLLGDSVRIIEQGLNGRTINQGNANQVPSNGMAYLLPCLMTHAPIDLVVLMLGTNDMGRPQLTAHDIAQDMEQMIQAIQNTNVGHDDQSPAILLLAPPPASVECSLQFAPFVNKARELAECYHSLANRYRIDWLDVGTVIQSSAIDGIHFDAPAHTALATALAPRVRAILDRIASTN</sequence>
<name>A0A6C2YSJ0_9BACT</name>
<dbReference type="AlphaFoldDB" id="A0A6C2YSJ0"/>
<dbReference type="InterPro" id="IPR036514">
    <property type="entry name" value="SGNH_hydro_sf"/>
</dbReference>
<dbReference type="InterPro" id="IPR051532">
    <property type="entry name" value="Ester_Hydrolysis_Enzymes"/>
</dbReference>
<dbReference type="Proteomes" id="UP000464378">
    <property type="component" value="Chromosome"/>
</dbReference>
<dbReference type="PANTHER" id="PTHR30383">
    <property type="entry name" value="THIOESTERASE 1/PROTEASE 1/LYSOPHOSPHOLIPASE L1"/>
    <property type="match status" value="1"/>
</dbReference>
<evidence type="ECO:0000313" key="3">
    <source>
        <dbReference type="Proteomes" id="UP000464378"/>
    </source>
</evidence>
<evidence type="ECO:0000313" key="2">
    <source>
        <dbReference type="EMBL" id="VIP04324.1"/>
    </source>
</evidence>
<evidence type="ECO:0000259" key="1">
    <source>
        <dbReference type="Pfam" id="PF13472"/>
    </source>
</evidence>
<dbReference type="RefSeq" id="WP_162659422.1">
    <property type="nucleotide sequence ID" value="NZ_LR593887.1"/>
</dbReference>
<accession>A0A6C2YSJ0</accession>
<dbReference type="InterPro" id="IPR013830">
    <property type="entry name" value="SGNH_hydro"/>
</dbReference>
<feature type="domain" description="SGNH hydrolase-type esterase" evidence="1">
    <location>
        <begin position="6"/>
        <end position="189"/>
    </location>
</feature>
<gene>
    <name evidence="2" type="ORF">GMBLW1_48690</name>
</gene>
<proteinExistence type="predicted"/>
<dbReference type="Pfam" id="PF13472">
    <property type="entry name" value="Lipase_GDSL_2"/>
    <property type="match status" value="1"/>
</dbReference>
<dbReference type="GO" id="GO:0016788">
    <property type="term" value="F:hydrolase activity, acting on ester bonds"/>
    <property type="evidence" value="ECO:0007669"/>
    <property type="project" value="UniProtKB-ARBA"/>
</dbReference>
<dbReference type="PANTHER" id="PTHR30383:SF29">
    <property type="entry name" value="SGNH HYDROLASE-TYPE ESTERASE DOMAIN-CONTAINING PROTEIN"/>
    <property type="match status" value="1"/>
</dbReference>
<dbReference type="EMBL" id="LR586016">
    <property type="protein sequence ID" value="VIP04324.1"/>
    <property type="molecule type" value="Genomic_DNA"/>
</dbReference>
<protein>
    <recommendedName>
        <fullName evidence="1">SGNH hydrolase-type esterase domain-containing protein</fullName>
    </recommendedName>
</protein>
<keyword evidence="3" id="KW-1185">Reference proteome</keyword>